<evidence type="ECO:0000313" key="2">
    <source>
        <dbReference type="Proteomes" id="UP001233314"/>
    </source>
</evidence>
<proteinExistence type="predicted"/>
<comment type="caution">
    <text evidence="1">The sequence shown here is derived from an EMBL/GenBank/DDBJ whole genome shotgun (WGS) entry which is preliminary data.</text>
</comment>
<evidence type="ECO:0000313" key="1">
    <source>
        <dbReference type="EMBL" id="MDO7867196.1"/>
    </source>
</evidence>
<gene>
    <name evidence="1" type="ORF">Q5722_02335</name>
</gene>
<dbReference type="EMBL" id="JAUQTA010000001">
    <property type="protein sequence ID" value="MDO7867196.1"/>
    <property type="molecule type" value="Genomic_DNA"/>
</dbReference>
<sequence length="133" mass="13519">MSVVRDVTGLVVGGALGKASAVAVRRIAPGSSTRLLTLALVPVALVYPVARRSATGSGGAVVREAGGVLAMAAVVAAARRTTRPELVTAAGWLAHAGFDAVHDPGHGSRLPDWYPAFCAGYDAGVAADLLRRY</sequence>
<dbReference type="RefSeq" id="WP_305026601.1">
    <property type="nucleotide sequence ID" value="NZ_JAUQTA010000001.1"/>
</dbReference>
<protein>
    <recommendedName>
        <fullName evidence="3">LexA-binding, inner membrane-associated hydrolase</fullName>
    </recommendedName>
</protein>
<dbReference type="Proteomes" id="UP001233314">
    <property type="component" value="Unassembled WGS sequence"/>
</dbReference>
<keyword evidence="2" id="KW-1185">Reference proteome</keyword>
<name>A0ABT9B1P0_9ACTN</name>
<accession>A0ABT9B1P0</accession>
<reference evidence="1 2" key="1">
    <citation type="submission" date="2023-07" db="EMBL/GenBank/DDBJ databases">
        <title>Nocardioides sp. nov WY-20 isolated from soil.</title>
        <authorList>
            <person name="Liu B."/>
            <person name="Wan Y."/>
        </authorList>
    </citation>
    <scope>NUCLEOTIDE SEQUENCE [LARGE SCALE GENOMIC DNA]</scope>
    <source>
        <strain evidence="1 2">WY-20</strain>
    </source>
</reference>
<organism evidence="1 2">
    <name type="scientific">Nocardioides jiangxiensis</name>
    <dbReference type="NCBI Taxonomy" id="3064524"/>
    <lineage>
        <taxon>Bacteria</taxon>
        <taxon>Bacillati</taxon>
        <taxon>Actinomycetota</taxon>
        <taxon>Actinomycetes</taxon>
        <taxon>Propionibacteriales</taxon>
        <taxon>Nocardioidaceae</taxon>
        <taxon>Nocardioides</taxon>
    </lineage>
</organism>
<evidence type="ECO:0008006" key="3">
    <source>
        <dbReference type="Google" id="ProtNLM"/>
    </source>
</evidence>